<sequence length="1893" mass="215478">MADSGNGELLALLAEMKKSMEAGQEKFLQEMEAFKEEMKAGQEKLLQEMKAFMEEMKTGYEDMRNKGNRSCKNIPFSNKMNNKIEKQFPWVSIIKGGFLKSFSDDYDIGTLELLQKNITEEIQRITPKSNLKIAKLLFECIEDFYYHFCRKWYQRKKFSPPMEVAWVHILTNFIKIGLILSQGNKKSKWIHQVLSAVMRFQGKNNLIYDALLSIHSLNKKYQCAYGAVLMHILIYIPTFVPVIIDEPAEYLKVFLLVRRLKFLIRDPVEKAELRMKASKILAPPTLSIWLLSHDFNVTWMNSVCKINLGINICKKLKGKGSEKVVVETLRKILLPGISTERRAEQQASCLDLNETTLSAIKKKNDRSPENTQTYTTNPSKTRNINVTCSNPFLSKDDKEVTVCKTEIKMKKKRKDLQMTCDDQAPSKEKREITVNKIKRGEMQKRKNYFSMIHYNSLLSEDNDDQTLSEVDKEENIASEIKKMQKRKKYTSTFQYDPFPSEYDDEHINMDKSDMKKSIENIKDIVVSEENAFNAINHSLTINVFDNSKLVINKKNRKRKAENLQCKIKQDDLPYHECSSKPAKKIKQENQKLDKVAEKKANEVSQNSIDSYLLKNMKQSSFDEPNKVHLIHQNDEKGKQREEVLIIAEKNPEIISETPNNHSLPKNISQFSETTKNGQKKYKIQKANKLDSNTKEIEFITVNSDYDVEDSPVIIDEINVSEPIPNEKSCISKCRNVNSSFSCSDDNQPVIVTEIKNYSNFGLNSSHEKKNKPIKIELKSNTGTEIMTEFVNPSNYDSAADQIAYDTINDVIQKNESICAKSENMIDKEEYLNSLINLTDLQDDTLFVESNLRLKIADKSHTSEEILNSCASNTRNDQQNPISKLNITDKCFTSKENKNILTDNQTNLNVNHENHKHEEIQYSCSDSSNLMRNDQQNPISESNITDKRIISEGKKSMPTHNQTNINVHGKNYKHKDEIKDQCPDCSSPMKKDQQELFSESNFTNEHLISVKENIFSENQVDVNINDQNCENVDLGKVISSSMEGHSGRINESVEESSQDSAVQTNIIDYSPNQTSEFIENYKSLKSVHNSEKLDDKSKELSIHTELKKEKLDIIISHEAVPRLESDSSYMCNYSSLNDENCIQETEKEKGKSESFVTDEFISDTNKVNFSEINFVNTEITKNNPLSFVIHKKKITQKDGFSESSIEKKVNSQEIEIKDTKLISGSNLSNKVDSKVVYNSDSNSSFKIDNPEVVKDNICINTQSLSENSLINDLSKYQITGLFFDAKSPVLNTDADLPEDSQILDDVMKQKLNGETNNVEIKTPCYAASELMENMLKLVEQASNVNSIRQNILKGDLTSTLNSSSAVSAPANEESAKCLSFLDISVENVNNLCETSSFDCLAPKGSEFLQYREIVRDQEDNRSEDTLSEKKSILKTGASEYFSDASIETESEESNFSPRDCNSPVSFDAFTESSNPKNNYDMYTEKTEFSLENTIDRHQIHKEDDENDIRKLQDTKTNISIKNILLEGSMLNPVVYLGKRCDSKNFIFANSTVSADFHDATTNSSIPSDFGDGDEGINKKKPSILGFKSAQTTSEINKSFNPINEISIKPKVIEDLPSGMHVPFTHKYIKISEVGHDIKVEVQSEQNDLKERCLATYKKIYISERDQESIEHVCEKILSQDQGGTECDKDQQLIIYHKESVELASEIKVSRDKECTECDKELTETKKRREPEPSLSMKLRKRPVPLIQKFADIDESCNVSNQNTTAKYLMTLRSRNPPASSSQDVRRGKSQIVTKCSLKKLKTETNLDLDFSELSLNSPKTPRTTLNDSSNKSNSAIVKDSTESPTSGQGNICKVLTCASIISSNDTRIKKQDTDSEGYNLRPRKSVIMPGRLKL</sequence>
<evidence type="ECO:0000256" key="2">
    <source>
        <dbReference type="SAM" id="MobiDB-lite"/>
    </source>
</evidence>
<evidence type="ECO:0000313" key="4">
    <source>
        <dbReference type="Proteomes" id="UP000807504"/>
    </source>
</evidence>
<reference evidence="3" key="1">
    <citation type="journal article" date="2020" name="bioRxiv">
        <title>Chromosome-level reference genome of the European wasp spider Argiope bruennichi: a resource for studies on range expansion and evolutionary adaptation.</title>
        <authorList>
            <person name="Sheffer M.M."/>
            <person name="Hoppe A."/>
            <person name="Krehenwinkel H."/>
            <person name="Uhl G."/>
            <person name="Kuss A.W."/>
            <person name="Jensen L."/>
            <person name="Jensen C."/>
            <person name="Gillespie R.G."/>
            <person name="Hoff K.J."/>
            <person name="Prost S."/>
        </authorList>
    </citation>
    <scope>NUCLEOTIDE SEQUENCE</scope>
</reference>
<keyword evidence="4" id="KW-1185">Reference proteome</keyword>
<evidence type="ECO:0000256" key="1">
    <source>
        <dbReference type="SAM" id="Coils"/>
    </source>
</evidence>
<dbReference type="Proteomes" id="UP000807504">
    <property type="component" value="Unassembled WGS sequence"/>
</dbReference>
<feature type="compositionally biased region" description="Polar residues" evidence="2">
    <location>
        <begin position="369"/>
        <end position="381"/>
    </location>
</feature>
<dbReference type="EMBL" id="JABXBU010002230">
    <property type="protein sequence ID" value="KAF8768504.1"/>
    <property type="molecule type" value="Genomic_DNA"/>
</dbReference>
<feature type="coiled-coil region" evidence="1">
    <location>
        <begin position="24"/>
        <end position="55"/>
    </location>
</feature>
<keyword evidence="1" id="KW-0175">Coiled coil</keyword>
<organism evidence="3 4">
    <name type="scientific">Argiope bruennichi</name>
    <name type="common">Wasp spider</name>
    <name type="synonym">Aranea bruennichi</name>
    <dbReference type="NCBI Taxonomy" id="94029"/>
    <lineage>
        <taxon>Eukaryota</taxon>
        <taxon>Metazoa</taxon>
        <taxon>Ecdysozoa</taxon>
        <taxon>Arthropoda</taxon>
        <taxon>Chelicerata</taxon>
        <taxon>Arachnida</taxon>
        <taxon>Araneae</taxon>
        <taxon>Araneomorphae</taxon>
        <taxon>Entelegynae</taxon>
        <taxon>Araneoidea</taxon>
        <taxon>Araneidae</taxon>
        <taxon>Argiope</taxon>
    </lineage>
</organism>
<feature type="compositionally biased region" description="Polar residues" evidence="2">
    <location>
        <begin position="1814"/>
        <end position="1834"/>
    </location>
</feature>
<proteinExistence type="predicted"/>
<name>A0A8T0EAI9_ARGBR</name>
<feature type="region of interest" description="Disordered" evidence="2">
    <location>
        <begin position="1814"/>
        <end position="1846"/>
    </location>
</feature>
<feature type="region of interest" description="Disordered" evidence="2">
    <location>
        <begin position="361"/>
        <end position="381"/>
    </location>
</feature>
<gene>
    <name evidence="3" type="ORF">HNY73_021316</name>
</gene>
<comment type="caution">
    <text evidence="3">The sequence shown here is derived from an EMBL/GenBank/DDBJ whole genome shotgun (WGS) entry which is preliminary data.</text>
</comment>
<accession>A0A8T0EAI9</accession>
<evidence type="ECO:0000313" key="3">
    <source>
        <dbReference type="EMBL" id="KAF8768504.1"/>
    </source>
</evidence>
<reference evidence="3" key="2">
    <citation type="submission" date="2020-06" db="EMBL/GenBank/DDBJ databases">
        <authorList>
            <person name="Sheffer M."/>
        </authorList>
    </citation>
    <scope>NUCLEOTIDE SEQUENCE</scope>
</reference>
<protein>
    <submittedName>
        <fullName evidence="3">Uncharacterized protein</fullName>
    </submittedName>
</protein>